<name>A0AAU9K6T3_9CILI</name>
<evidence type="ECO:0000259" key="2">
    <source>
        <dbReference type="Pfam" id="PF00085"/>
    </source>
</evidence>
<feature type="region of interest" description="Disordered" evidence="1">
    <location>
        <begin position="31"/>
        <end position="54"/>
    </location>
</feature>
<dbReference type="Pfam" id="PF00085">
    <property type="entry name" value="Thioredoxin"/>
    <property type="match status" value="1"/>
</dbReference>
<dbReference type="CDD" id="cd02989">
    <property type="entry name" value="Phd_like_TxnDC9"/>
    <property type="match status" value="1"/>
</dbReference>
<dbReference type="Gene3D" id="3.40.30.10">
    <property type="entry name" value="Glutaredoxin"/>
    <property type="match status" value="1"/>
</dbReference>
<dbReference type="PANTHER" id="PTHR21148">
    <property type="entry name" value="THIOREDOXIN DOMAIN-CONTAINING PROTEIN 9"/>
    <property type="match status" value="1"/>
</dbReference>
<accession>A0AAU9K6T3</accession>
<dbReference type="InterPro" id="IPR036249">
    <property type="entry name" value="Thioredoxin-like_sf"/>
</dbReference>
<proteinExistence type="predicted"/>
<dbReference type="EMBL" id="CAJZBQ010000055">
    <property type="protein sequence ID" value="CAG9332902.1"/>
    <property type="molecule type" value="Genomic_DNA"/>
</dbReference>
<dbReference type="InterPro" id="IPR013766">
    <property type="entry name" value="Thioredoxin_domain"/>
</dbReference>
<organism evidence="3 4">
    <name type="scientific">Blepharisma stoltei</name>
    <dbReference type="NCBI Taxonomy" id="1481888"/>
    <lineage>
        <taxon>Eukaryota</taxon>
        <taxon>Sar</taxon>
        <taxon>Alveolata</taxon>
        <taxon>Ciliophora</taxon>
        <taxon>Postciliodesmatophora</taxon>
        <taxon>Heterotrichea</taxon>
        <taxon>Heterotrichida</taxon>
        <taxon>Blepharismidae</taxon>
        <taxon>Blepharisma</taxon>
    </lineage>
</organism>
<reference evidence="3" key="1">
    <citation type="submission" date="2021-09" db="EMBL/GenBank/DDBJ databases">
        <authorList>
            <consortium name="AG Swart"/>
            <person name="Singh M."/>
            <person name="Singh A."/>
            <person name="Seah K."/>
            <person name="Emmerich C."/>
        </authorList>
    </citation>
    <scope>NUCLEOTIDE SEQUENCE</scope>
    <source>
        <strain evidence="3">ATCC30299</strain>
    </source>
</reference>
<dbReference type="Proteomes" id="UP001162131">
    <property type="component" value="Unassembled WGS sequence"/>
</dbReference>
<protein>
    <recommendedName>
        <fullName evidence="2">Thioredoxin domain-containing protein</fullName>
    </recommendedName>
</protein>
<dbReference type="SUPFAM" id="SSF52833">
    <property type="entry name" value="Thioredoxin-like"/>
    <property type="match status" value="1"/>
</dbReference>
<evidence type="ECO:0000313" key="3">
    <source>
        <dbReference type="EMBL" id="CAG9332902.1"/>
    </source>
</evidence>
<feature type="domain" description="Thioredoxin" evidence="2">
    <location>
        <begin position="84"/>
        <end position="169"/>
    </location>
</feature>
<evidence type="ECO:0000256" key="1">
    <source>
        <dbReference type="SAM" id="MobiDB-lite"/>
    </source>
</evidence>
<gene>
    <name evidence="3" type="ORF">BSTOLATCC_MIC57188</name>
</gene>
<feature type="compositionally biased region" description="Polar residues" evidence="1">
    <location>
        <begin position="34"/>
        <end position="46"/>
    </location>
</feature>
<sequence>MDRLAGGGQANKLMSELAADIALRDATRDKLESFASSQQDTNQASSMEEEDEIAEWRRKRISEMEAKRKEMQENVTVRRHGEYVEVTQDEFLPAVTGSKKVVCHFYHKDFPRCRIIDHHLRIIAQKHVETRFITINAEKAPFFIERLGIRVLPTLVLFEDGISRDRIIGYEGFAINDEFQTVALVKRLVKAKMITPKTEESDSDSDSN</sequence>
<dbReference type="AlphaFoldDB" id="A0AAU9K6T3"/>
<keyword evidence="4" id="KW-1185">Reference proteome</keyword>
<comment type="caution">
    <text evidence="3">The sequence shown here is derived from an EMBL/GenBank/DDBJ whole genome shotgun (WGS) entry which is preliminary data.</text>
</comment>
<evidence type="ECO:0000313" key="4">
    <source>
        <dbReference type="Proteomes" id="UP001162131"/>
    </source>
</evidence>